<dbReference type="GO" id="GO:0000105">
    <property type="term" value="P:L-histidine biosynthetic process"/>
    <property type="evidence" value="ECO:0007669"/>
    <property type="project" value="UniProtKB-UniPathway"/>
</dbReference>
<dbReference type="GO" id="GO:0005737">
    <property type="term" value="C:cytoplasm"/>
    <property type="evidence" value="ECO:0007669"/>
    <property type="project" value="TreeGrafter"/>
</dbReference>
<evidence type="ECO:0000256" key="1">
    <source>
        <dbReference type="ARBA" id="ARBA00004970"/>
    </source>
</evidence>
<gene>
    <name evidence="9" type="ORF">MNB_ARC-1_1122</name>
</gene>
<name>A0A3B1EA62_9ZZZZ</name>
<comment type="pathway">
    <text evidence="1">Amino-acid biosynthesis; L-histidine biosynthesis; L-histidine from 5-phospho-alpha-D-ribose 1-diphosphate: step 8/9.</text>
</comment>
<evidence type="ECO:0000313" key="9">
    <source>
        <dbReference type="EMBL" id="VAY87287.1"/>
    </source>
</evidence>
<organism evidence="9">
    <name type="scientific">hydrothermal vent metagenome</name>
    <dbReference type="NCBI Taxonomy" id="652676"/>
    <lineage>
        <taxon>unclassified sequences</taxon>
        <taxon>metagenomes</taxon>
        <taxon>ecological metagenomes</taxon>
    </lineage>
</organism>
<dbReference type="EMBL" id="UOYO01000023">
    <property type="protein sequence ID" value="VAY87287.1"/>
    <property type="molecule type" value="Genomic_DNA"/>
</dbReference>
<dbReference type="SUPFAM" id="SSF89550">
    <property type="entry name" value="PHP domain-like"/>
    <property type="match status" value="1"/>
</dbReference>
<dbReference type="GO" id="GO:0004401">
    <property type="term" value="F:histidinol-phosphatase activity"/>
    <property type="evidence" value="ECO:0007669"/>
    <property type="project" value="UniProtKB-EC"/>
</dbReference>
<dbReference type="InterPro" id="IPR016195">
    <property type="entry name" value="Pol/histidinol_Pase-like"/>
</dbReference>
<evidence type="ECO:0000256" key="3">
    <source>
        <dbReference type="ARBA" id="ARBA00013085"/>
    </source>
</evidence>
<evidence type="ECO:0000256" key="6">
    <source>
        <dbReference type="ARBA" id="ARBA00023102"/>
    </source>
</evidence>
<dbReference type="EC" id="3.1.3.15" evidence="3"/>
<protein>
    <recommendedName>
        <fullName evidence="3">histidinol-phosphatase</fullName>
        <ecNumber evidence="3">3.1.3.15</ecNumber>
    </recommendedName>
</protein>
<keyword evidence="5 9" id="KW-0378">Hydrolase</keyword>
<dbReference type="Pfam" id="PF02811">
    <property type="entry name" value="PHP"/>
    <property type="match status" value="1"/>
</dbReference>
<evidence type="ECO:0000256" key="5">
    <source>
        <dbReference type="ARBA" id="ARBA00022801"/>
    </source>
</evidence>
<dbReference type="NCBIfam" id="NF005596">
    <property type="entry name" value="PRK07328.1"/>
    <property type="match status" value="1"/>
</dbReference>
<dbReference type="PANTHER" id="PTHR21039">
    <property type="entry name" value="HISTIDINOL PHOSPHATASE-RELATED"/>
    <property type="match status" value="1"/>
</dbReference>
<dbReference type="NCBIfam" id="TIGR01856">
    <property type="entry name" value="hisJ_fam"/>
    <property type="match status" value="1"/>
</dbReference>
<evidence type="ECO:0000259" key="8">
    <source>
        <dbReference type="Pfam" id="PF02811"/>
    </source>
</evidence>
<dbReference type="UniPathway" id="UPA00031">
    <property type="reaction ID" value="UER00013"/>
</dbReference>
<keyword evidence="4" id="KW-0028">Amino-acid biosynthesis</keyword>
<reference evidence="9" key="1">
    <citation type="submission" date="2018-10" db="EMBL/GenBank/DDBJ databases">
        <authorList>
            <person name="Aoki K."/>
        </authorList>
    </citation>
    <scope>NUCLEOTIDE SEQUENCE</scope>
</reference>
<dbReference type="PANTHER" id="PTHR21039:SF0">
    <property type="entry name" value="HISTIDINOL-PHOSPHATASE"/>
    <property type="match status" value="1"/>
</dbReference>
<accession>A0A3B1EA62</accession>
<comment type="similarity">
    <text evidence="2">Belongs to the PHP hydrolase family. HisK subfamily.</text>
</comment>
<dbReference type="InterPro" id="IPR004013">
    <property type="entry name" value="PHP_dom"/>
</dbReference>
<sequence length="260" mass="30556">MLINLHNHTPLCNHATGTIDEYIQKAIKSNISYFGFSDHAPMNFDKEYRMDISDCYNYENNVLKYKEKYKNNINILLAYEVDYIYNYLEDRILNANVDYLIGSVHFIKEWGFDNPKFIKEYKNRNIDDIWQDYFDSIEQMANSGYFNIVGHLDLIKVFNFLPKKDIKSIAKKSIIAIKKNNMIVEVNSSGLRKPVAEQYPSRQLLELCLEYDIDITFSSDAHKISHIDKGLSEIYNIARDVGYSKMAIFKDKEKIFLPFD</sequence>
<comment type="catalytic activity">
    <reaction evidence="7">
        <text>L-histidinol phosphate + H2O = L-histidinol + phosphate</text>
        <dbReference type="Rhea" id="RHEA:14465"/>
        <dbReference type="ChEBI" id="CHEBI:15377"/>
        <dbReference type="ChEBI" id="CHEBI:43474"/>
        <dbReference type="ChEBI" id="CHEBI:57699"/>
        <dbReference type="ChEBI" id="CHEBI:57980"/>
        <dbReference type="EC" id="3.1.3.15"/>
    </reaction>
</comment>
<keyword evidence="6" id="KW-0368">Histidine biosynthesis</keyword>
<proteinExistence type="inferred from homology"/>
<dbReference type="AlphaFoldDB" id="A0A3B1EA62"/>
<dbReference type="InterPro" id="IPR010140">
    <property type="entry name" value="Histidinol_P_phosphatase_HisJ"/>
</dbReference>
<evidence type="ECO:0000256" key="7">
    <source>
        <dbReference type="ARBA" id="ARBA00049158"/>
    </source>
</evidence>
<feature type="domain" description="PHP" evidence="8">
    <location>
        <begin position="5"/>
        <end position="189"/>
    </location>
</feature>
<evidence type="ECO:0000256" key="2">
    <source>
        <dbReference type="ARBA" id="ARBA00009152"/>
    </source>
</evidence>
<dbReference type="Gene3D" id="3.20.20.140">
    <property type="entry name" value="Metal-dependent hydrolases"/>
    <property type="match status" value="1"/>
</dbReference>
<dbReference type="CDD" id="cd12110">
    <property type="entry name" value="PHP_HisPPase_Hisj_like"/>
    <property type="match status" value="1"/>
</dbReference>
<evidence type="ECO:0000256" key="4">
    <source>
        <dbReference type="ARBA" id="ARBA00022605"/>
    </source>
</evidence>